<dbReference type="CDD" id="cd05666">
    <property type="entry name" value="M20_Acy1-like"/>
    <property type="match status" value="1"/>
</dbReference>
<keyword evidence="1 4" id="KW-0378">Hydrolase</keyword>
<keyword evidence="5" id="KW-1185">Reference proteome</keyword>
<comment type="caution">
    <text evidence="4">The sequence shown here is derived from an EMBL/GenBank/DDBJ whole genome shotgun (WGS) entry which is preliminary data.</text>
</comment>
<proteinExistence type="predicted"/>
<dbReference type="InterPro" id="IPR036264">
    <property type="entry name" value="Bact_exopeptidase_dim_dom"/>
</dbReference>
<dbReference type="Proteomes" id="UP000476030">
    <property type="component" value="Unassembled WGS sequence"/>
</dbReference>
<dbReference type="Pfam" id="PF01546">
    <property type="entry name" value="Peptidase_M20"/>
    <property type="match status" value="1"/>
</dbReference>
<feature type="binding site" evidence="2">
    <location>
        <position position="142"/>
    </location>
    <ligand>
        <name>Mn(2+)</name>
        <dbReference type="ChEBI" id="CHEBI:29035"/>
        <label>2</label>
    </ligand>
</feature>
<dbReference type="NCBIfam" id="TIGR01891">
    <property type="entry name" value="amidohydrolases"/>
    <property type="match status" value="1"/>
</dbReference>
<dbReference type="Gene3D" id="3.40.630.10">
    <property type="entry name" value="Zn peptidases"/>
    <property type="match status" value="1"/>
</dbReference>
<accession>A0A6L8W5J4</accession>
<protein>
    <submittedName>
        <fullName evidence="4">Amidohydrolase</fullName>
    </submittedName>
</protein>
<dbReference type="RefSeq" id="WP_161315000.1">
    <property type="nucleotide sequence ID" value="NZ_WTUW01000002.1"/>
</dbReference>
<feature type="domain" description="Peptidase M20 dimerisation" evidence="3">
    <location>
        <begin position="191"/>
        <end position="286"/>
    </location>
</feature>
<feature type="binding site" evidence="2">
    <location>
        <position position="109"/>
    </location>
    <ligand>
        <name>Mn(2+)</name>
        <dbReference type="ChEBI" id="CHEBI:29035"/>
        <label>2</label>
    </ligand>
</feature>
<evidence type="ECO:0000313" key="4">
    <source>
        <dbReference type="EMBL" id="MZR30415.1"/>
    </source>
</evidence>
<feature type="binding site" evidence="2">
    <location>
        <position position="368"/>
    </location>
    <ligand>
        <name>Mn(2+)</name>
        <dbReference type="ChEBI" id="CHEBI:29035"/>
        <label>2</label>
    </ligand>
</feature>
<evidence type="ECO:0000313" key="5">
    <source>
        <dbReference type="Proteomes" id="UP000476030"/>
    </source>
</evidence>
<dbReference type="PANTHER" id="PTHR11014">
    <property type="entry name" value="PEPTIDASE M20 FAMILY MEMBER"/>
    <property type="match status" value="1"/>
</dbReference>
<name>A0A6L8W5J4_9PROT</name>
<comment type="cofactor">
    <cofactor evidence="2">
        <name>Mn(2+)</name>
        <dbReference type="ChEBI" id="CHEBI:29035"/>
    </cofactor>
    <text evidence="2">The Mn(2+) ion enhances activity.</text>
</comment>
<dbReference type="GO" id="GO:0046872">
    <property type="term" value="F:metal ion binding"/>
    <property type="evidence" value="ECO:0007669"/>
    <property type="project" value="UniProtKB-KW"/>
</dbReference>
<evidence type="ECO:0000259" key="3">
    <source>
        <dbReference type="Pfam" id="PF07687"/>
    </source>
</evidence>
<dbReference type="FunFam" id="3.30.70.360:FF:000001">
    <property type="entry name" value="N-acetyldiaminopimelate deacetylase"/>
    <property type="match status" value="1"/>
</dbReference>
<dbReference type="GO" id="GO:0019877">
    <property type="term" value="P:diaminopimelate biosynthetic process"/>
    <property type="evidence" value="ECO:0007669"/>
    <property type="project" value="UniProtKB-ARBA"/>
</dbReference>
<dbReference type="PIRSF" id="PIRSF005962">
    <property type="entry name" value="Pept_M20D_amidohydro"/>
    <property type="match status" value="1"/>
</dbReference>
<gene>
    <name evidence="4" type="ORF">GQE98_07170</name>
</gene>
<dbReference type="InterPro" id="IPR017439">
    <property type="entry name" value="Amidohydrolase"/>
</dbReference>
<dbReference type="AlphaFoldDB" id="A0A6L8W5J4"/>
<dbReference type="InterPro" id="IPR002933">
    <property type="entry name" value="Peptidase_M20"/>
</dbReference>
<dbReference type="SUPFAM" id="SSF53187">
    <property type="entry name" value="Zn-dependent exopeptidases"/>
    <property type="match status" value="1"/>
</dbReference>
<dbReference type="InterPro" id="IPR011650">
    <property type="entry name" value="Peptidase_M20_dimer"/>
</dbReference>
<dbReference type="Pfam" id="PF07687">
    <property type="entry name" value="M20_dimer"/>
    <property type="match status" value="1"/>
</dbReference>
<dbReference type="EMBL" id="WTUW01000002">
    <property type="protein sequence ID" value="MZR30415.1"/>
    <property type="molecule type" value="Genomic_DNA"/>
</dbReference>
<sequence>MTLSNTLDLHADPDFINEIKTIRRDIHQHPETAFEETRTSDIVARELEKVGIEVSRGLARTGVIGTLRGKLPGDRVIGLRADMDALFIHEANEFSHKSVHEGKMHACGHDGHTSMLLGAARQLAKNPDFAGTIHFIFQPAEESEGGARVMIEEGLFEQFPCDAIYGMHNMPGIEVGHFAICPGPMMAAGDTWEITFVGTGGHGAMPHNATDPTMAAGSFISSVSTILGRNVPTYDAAVISIGHIAAGDYNSPNIIPARVLVRGTARSYKPNVRDLLEKRLQEIAEYSAAVHNCQAEFNFIRRYPPLVNWEEQTAIAAKAAAKTVGAECVDSETNPIGGSEDFSFMLEKVPGAYILTGNGVGEDRPFVHNASYDFNDEALPVGIAYWINLVKTELGG</sequence>
<organism evidence="4 5">
    <name type="scientific">Sneathiella litorea</name>
    <dbReference type="NCBI Taxonomy" id="2606216"/>
    <lineage>
        <taxon>Bacteria</taxon>
        <taxon>Pseudomonadati</taxon>
        <taxon>Pseudomonadota</taxon>
        <taxon>Alphaproteobacteria</taxon>
        <taxon>Sneathiellales</taxon>
        <taxon>Sneathiellaceae</taxon>
        <taxon>Sneathiella</taxon>
    </lineage>
</organism>
<dbReference type="Gene3D" id="3.30.70.360">
    <property type="match status" value="1"/>
</dbReference>
<dbReference type="PANTHER" id="PTHR11014:SF63">
    <property type="entry name" value="METALLOPEPTIDASE, PUTATIVE (AFU_ORTHOLOGUE AFUA_6G09600)-RELATED"/>
    <property type="match status" value="1"/>
</dbReference>
<dbReference type="SUPFAM" id="SSF55031">
    <property type="entry name" value="Bacterial exopeptidase dimerisation domain"/>
    <property type="match status" value="1"/>
</dbReference>
<evidence type="ECO:0000256" key="1">
    <source>
        <dbReference type="ARBA" id="ARBA00022801"/>
    </source>
</evidence>
<dbReference type="GO" id="GO:0050118">
    <property type="term" value="F:N-acetyldiaminopimelate deacetylase activity"/>
    <property type="evidence" value="ECO:0007669"/>
    <property type="project" value="UniProtKB-ARBA"/>
</dbReference>
<keyword evidence="2" id="KW-0479">Metal-binding</keyword>
<feature type="binding site" evidence="2">
    <location>
        <position position="168"/>
    </location>
    <ligand>
        <name>Mn(2+)</name>
        <dbReference type="ChEBI" id="CHEBI:29035"/>
        <label>2</label>
    </ligand>
</feature>
<feature type="binding site" evidence="2">
    <location>
        <position position="107"/>
    </location>
    <ligand>
        <name>Mn(2+)</name>
        <dbReference type="ChEBI" id="CHEBI:29035"/>
        <label>2</label>
    </ligand>
</feature>
<evidence type="ECO:0000256" key="2">
    <source>
        <dbReference type="PIRSR" id="PIRSR005962-1"/>
    </source>
</evidence>
<keyword evidence="2" id="KW-0464">Manganese</keyword>
<reference evidence="4 5" key="1">
    <citation type="submission" date="2019-12" db="EMBL/GenBank/DDBJ databases">
        <title>Snethiella sp. nov. sp. isolated from sea sand.</title>
        <authorList>
            <person name="Kim J."/>
            <person name="Jeong S.E."/>
            <person name="Jung H.S."/>
            <person name="Jeon C.O."/>
        </authorList>
    </citation>
    <scope>NUCLEOTIDE SEQUENCE [LARGE SCALE GENOMIC DNA]</scope>
    <source>
        <strain evidence="4 5">DP05</strain>
    </source>
</reference>